<protein>
    <submittedName>
        <fullName evidence="2">Uncharacterized protein</fullName>
    </submittedName>
</protein>
<accession>A0AAI9HNV9</accession>
<feature type="region of interest" description="Disordered" evidence="1">
    <location>
        <begin position="25"/>
        <end position="65"/>
    </location>
</feature>
<comment type="caution">
    <text evidence="2">The sequence shown here is derived from an EMBL/GenBank/DDBJ whole genome shotgun (WGS) entry which is preliminary data.</text>
</comment>
<feature type="compositionally biased region" description="Basic and acidic residues" evidence="1">
    <location>
        <begin position="38"/>
        <end position="49"/>
    </location>
</feature>
<organism evidence="2">
    <name type="scientific">Morganella morganii</name>
    <name type="common">Proteus morganii</name>
    <dbReference type="NCBI Taxonomy" id="582"/>
    <lineage>
        <taxon>Bacteria</taxon>
        <taxon>Pseudomonadati</taxon>
        <taxon>Pseudomonadota</taxon>
        <taxon>Gammaproteobacteria</taxon>
        <taxon>Enterobacterales</taxon>
        <taxon>Morganellaceae</taxon>
        <taxon>Morganella</taxon>
    </lineage>
</organism>
<name>A0AAI9HNV9_MORMO</name>
<sequence length="65" mass="7377">MRDFQLKIHKYSFNGNNYLKISRAAADNQPAEQSRQSLIRESEQNRADVAEQNTPAGITGVVWRG</sequence>
<gene>
    <name evidence="2" type="ORF">PN925_000550</name>
</gene>
<evidence type="ECO:0000256" key="1">
    <source>
        <dbReference type="SAM" id="MobiDB-lite"/>
    </source>
</evidence>
<reference evidence="2" key="1">
    <citation type="submission" date="2024-02" db="EMBL/GenBank/DDBJ databases">
        <authorList>
            <consortium name="Clinical and Environmental Microbiology Branch: Whole genome sequencing antimicrobial resistance pathogens in the healthcare setting"/>
        </authorList>
    </citation>
    <scope>NUCLEOTIDE SEQUENCE</scope>
    <source>
        <strain evidence="2">2023KU-00017</strain>
    </source>
</reference>
<dbReference type="AlphaFoldDB" id="A0AAI9HNV9"/>
<dbReference type="EMBL" id="ABKJEP030000003">
    <property type="protein sequence ID" value="EMO9455222.1"/>
    <property type="molecule type" value="Genomic_DNA"/>
</dbReference>
<proteinExistence type="predicted"/>
<evidence type="ECO:0000313" key="2">
    <source>
        <dbReference type="EMBL" id="EMO9455222.1"/>
    </source>
</evidence>